<dbReference type="PRINTS" id="PR00449">
    <property type="entry name" value="RASTRNSFRMNG"/>
</dbReference>
<dbReference type="GO" id="GO:0007264">
    <property type="term" value="P:small GTPase-mediated signal transduction"/>
    <property type="evidence" value="ECO:0007669"/>
    <property type="project" value="InterPro"/>
</dbReference>
<proteinExistence type="predicted"/>
<organism evidence="3 4">
    <name type="scientific">Streblomastix strix</name>
    <dbReference type="NCBI Taxonomy" id="222440"/>
    <lineage>
        <taxon>Eukaryota</taxon>
        <taxon>Metamonada</taxon>
        <taxon>Preaxostyla</taxon>
        <taxon>Oxymonadida</taxon>
        <taxon>Streblomastigidae</taxon>
        <taxon>Streblomastix</taxon>
    </lineage>
</organism>
<dbReference type="GO" id="GO:0005525">
    <property type="term" value="F:GTP binding"/>
    <property type="evidence" value="ECO:0007669"/>
    <property type="project" value="UniProtKB-KW"/>
</dbReference>
<dbReference type="Proteomes" id="UP000324800">
    <property type="component" value="Unassembled WGS sequence"/>
</dbReference>
<name>A0A5J4WK12_9EUKA</name>
<dbReference type="SMART" id="SM00175">
    <property type="entry name" value="RAB"/>
    <property type="match status" value="1"/>
</dbReference>
<keyword evidence="2" id="KW-0342">GTP-binding</keyword>
<dbReference type="InterPro" id="IPR001806">
    <property type="entry name" value="Small_GTPase"/>
</dbReference>
<keyword evidence="1" id="KW-0547">Nucleotide-binding</keyword>
<dbReference type="AlphaFoldDB" id="A0A5J4WK12"/>
<dbReference type="CDD" id="cd00157">
    <property type="entry name" value="Rho"/>
    <property type="match status" value="1"/>
</dbReference>
<comment type="caution">
    <text evidence="3">The sequence shown here is derived from an EMBL/GenBank/DDBJ whole genome shotgun (WGS) entry which is preliminary data.</text>
</comment>
<accession>A0A5J4WK12</accession>
<reference evidence="3 4" key="1">
    <citation type="submission" date="2019-03" db="EMBL/GenBank/DDBJ databases">
        <title>Single cell metagenomics reveals metabolic interactions within the superorganism composed of flagellate Streblomastix strix and complex community of Bacteroidetes bacteria on its surface.</title>
        <authorList>
            <person name="Treitli S.C."/>
            <person name="Kolisko M."/>
            <person name="Husnik F."/>
            <person name="Keeling P."/>
            <person name="Hampl V."/>
        </authorList>
    </citation>
    <scope>NUCLEOTIDE SEQUENCE [LARGE SCALE GENOMIC DNA]</scope>
    <source>
        <strain evidence="3">ST1C</strain>
    </source>
</reference>
<dbReference type="PANTHER" id="PTHR24072">
    <property type="entry name" value="RHO FAMILY GTPASE"/>
    <property type="match status" value="1"/>
</dbReference>
<dbReference type="EMBL" id="SNRW01001750">
    <property type="protein sequence ID" value="KAA6395181.1"/>
    <property type="molecule type" value="Genomic_DNA"/>
</dbReference>
<dbReference type="PROSITE" id="PS51420">
    <property type="entry name" value="RHO"/>
    <property type="match status" value="1"/>
</dbReference>
<evidence type="ECO:0000313" key="4">
    <source>
        <dbReference type="Proteomes" id="UP000324800"/>
    </source>
</evidence>
<dbReference type="PROSITE" id="PS51421">
    <property type="entry name" value="RAS"/>
    <property type="match status" value="1"/>
</dbReference>
<dbReference type="SMART" id="SM00174">
    <property type="entry name" value="RHO"/>
    <property type="match status" value="1"/>
</dbReference>
<dbReference type="GO" id="GO:0003924">
    <property type="term" value="F:GTPase activity"/>
    <property type="evidence" value="ECO:0007669"/>
    <property type="project" value="InterPro"/>
</dbReference>
<dbReference type="InterPro" id="IPR027417">
    <property type="entry name" value="P-loop_NTPase"/>
</dbReference>
<sequence length="172" mass="20249">MQYTQNRYTDEHIETVFDNYESQQRVDGFMFDLQMWDIAEQIEYDRQRTLSYPDTDVFILCFAVNDKNSMKSAEKKWYSEIRKYNKHSPVILVGLKSDLRNPSYQNPNFVTLDDATDMLHNLNLYSYVECSSRNNTNIIAVFETAVHAYLYYEQHADAAKATQKMKGCCTIL</sequence>
<dbReference type="InterPro" id="IPR005225">
    <property type="entry name" value="Small_GTP-bd"/>
</dbReference>
<evidence type="ECO:0000256" key="2">
    <source>
        <dbReference type="ARBA" id="ARBA00023134"/>
    </source>
</evidence>
<gene>
    <name evidence="3" type="ORF">EZS28_009295</name>
</gene>
<dbReference type="Pfam" id="PF00071">
    <property type="entry name" value="Ras"/>
    <property type="match status" value="1"/>
</dbReference>
<dbReference type="Gene3D" id="3.40.50.300">
    <property type="entry name" value="P-loop containing nucleotide triphosphate hydrolases"/>
    <property type="match status" value="1"/>
</dbReference>
<dbReference type="NCBIfam" id="TIGR00231">
    <property type="entry name" value="small_GTP"/>
    <property type="match status" value="1"/>
</dbReference>
<dbReference type="InterPro" id="IPR003578">
    <property type="entry name" value="Small_GTPase_Rho"/>
</dbReference>
<dbReference type="OrthoDB" id="8830751at2759"/>
<protein>
    <submittedName>
        <fullName evidence="3">Putative rho family protein</fullName>
    </submittedName>
</protein>
<evidence type="ECO:0000256" key="1">
    <source>
        <dbReference type="ARBA" id="ARBA00022741"/>
    </source>
</evidence>
<dbReference type="SUPFAM" id="SSF52540">
    <property type="entry name" value="P-loop containing nucleoside triphosphate hydrolases"/>
    <property type="match status" value="1"/>
</dbReference>
<dbReference type="SMART" id="SM00173">
    <property type="entry name" value="RAS"/>
    <property type="match status" value="1"/>
</dbReference>
<dbReference type="PROSITE" id="PS51419">
    <property type="entry name" value="RAB"/>
    <property type="match status" value="1"/>
</dbReference>
<evidence type="ECO:0000313" key="3">
    <source>
        <dbReference type="EMBL" id="KAA6395181.1"/>
    </source>
</evidence>